<comment type="caution">
    <text evidence="2">The sequence shown here is derived from an EMBL/GenBank/DDBJ whole genome shotgun (WGS) entry which is preliminary data.</text>
</comment>
<keyword evidence="3" id="KW-1185">Reference proteome</keyword>
<accession>A0A6G1C8T3</accession>
<evidence type="ECO:0000256" key="1">
    <source>
        <dbReference type="SAM" id="MobiDB-lite"/>
    </source>
</evidence>
<dbReference type="Proteomes" id="UP000479710">
    <property type="component" value="Unassembled WGS sequence"/>
</dbReference>
<protein>
    <submittedName>
        <fullName evidence="2">Uncharacterized protein</fullName>
    </submittedName>
</protein>
<sequence>MHNNRAPSGVHKKIHHQESLWGLTIPKPLGDERPPHNGIKVEETKMTGNRPKATVHRIDATIGARKPLSIENQAKARINLITTYGNILIAKGKTILDKVNEATKTVMIDGMNLHHQDSDKIGVKEAQVGDSILPTTVIARHRLHPTSPHEELRASTTTPQHSNQEEDARLSPDLFGM</sequence>
<organism evidence="2 3">
    <name type="scientific">Oryza meyeriana var. granulata</name>
    <dbReference type="NCBI Taxonomy" id="110450"/>
    <lineage>
        <taxon>Eukaryota</taxon>
        <taxon>Viridiplantae</taxon>
        <taxon>Streptophyta</taxon>
        <taxon>Embryophyta</taxon>
        <taxon>Tracheophyta</taxon>
        <taxon>Spermatophyta</taxon>
        <taxon>Magnoliopsida</taxon>
        <taxon>Liliopsida</taxon>
        <taxon>Poales</taxon>
        <taxon>Poaceae</taxon>
        <taxon>BOP clade</taxon>
        <taxon>Oryzoideae</taxon>
        <taxon>Oryzeae</taxon>
        <taxon>Oryzinae</taxon>
        <taxon>Oryza</taxon>
        <taxon>Oryza meyeriana</taxon>
    </lineage>
</organism>
<name>A0A6G1C8T3_9ORYZ</name>
<evidence type="ECO:0000313" key="3">
    <source>
        <dbReference type="Proteomes" id="UP000479710"/>
    </source>
</evidence>
<feature type="region of interest" description="Disordered" evidence="1">
    <location>
        <begin position="142"/>
        <end position="177"/>
    </location>
</feature>
<evidence type="ECO:0000313" key="2">
    <source>
        <dbReference type="EMBL" id="KAF0896599.1"/>
    </source>
</evidence>
<reference evidence="2 3" key="1">
    <citation type="submission" date="2019-11" db="EMBL/GenBank/DDBJ databases">
        <title>Whole genome sequence of Oryza granulata.</title>
        <authorList>
            <person name="Li W."/>
        </authorList>
    </citation>
    <scope>NUCLEOTIDE SEQUENCE [LARGE SCALE GENOMIC DNA]</scope>
    <source>
        <strain evidence="3">cv. Menghai</strain>
        <tissue evidence="2">Leaf</tissue>
    </source>
</reference>
<dbReference type="EMBL" id="SPHZ02000010">
    <property type="protein sequence ID" value="KAF0896599.1"/>
    <property type="molecule type" value="Genomic_DNA"/>
</dbReference>
<gene>
    <name evidence="2" type="ORF">E2562_026302</name>
</gene>
<dbReference type="AlphaFoldDB" id="A0A6G1C8T3"/>
<proteinExistence type="predicted"/>